<dbReference type="EMBL" id="UOYP01000154">
    <property type="protein sequence ID" value="VAY87735.1"/>
    <property type="molecule type" value="Genomic_DNA"/>
</dbReference>
<keyword evidence="2" id="KW-0472">Membrane</keyword>
<feature type="compositionally biased region" description="Polar residues" evidence="1">
    <location>
        <begin position="191"/>
        <end position="207"/>
    </location>
</feature>
<reference evidence="4" key="1">
    <citation type="submission" date="2018-10" db="EMBL/GenBank/DDBJ databases">
        <authorList>
            <person name="Plewniak F."/>
        </authorList>
    </citation>
    <scope>NUCLEOTIDE SEQUENCE</scope>
</reference>
<feature type="compositionally biased region" description="Low complexity" evidence="1">
    <location>
        <begin position="499"/>
        <end position="530"/>
    </location>
</feature>
<feature type="compositionally biased region" description="Low complexity" evidence="1">
    <location>
        <begin position="600"/>
        <end position="612"/>
    </location>
</feature>
<feature type="compositionally biased region" description="Polar residues" evidence="1">
    <location>
        <begin position="318"/>
        <end position="328"/>
    </location>
</feature>
<accession>A0A3P3ZNF0</accession>
<evidence type="ECO:0000256" key="1">
    <source>
        <dbReference type="SAM" id="MobiDB-lite"/>
    </source>
</evidence>
<dbReference type="AlphaFoldDB" id="A0A3P3ZNF0"/>
<name>A0A3P3ZNF0_9ZZZZ</name>
<sequence>MNKFLGISASSRVSLLSKQRGAVSIAAALSMTALMGVGAMAVDVGNVMVARNDVQNAADAAALRGAGLLYTQGSSSPDFSAMNNSPNGPVYTTADLNTPIEKQDTLTVNANYWKSLNSSAPSNDAAVRVTYTKRVNLFFAGILGMNSMNVTATSTAIVQNQNSSGLGAGGTHLPIAIPQCAINQYWDSNNNQPKTDQIQIGPTHTCSGGNGNQENQGNQQENQGNQQDNQQQQQDNQQQQQDNQQQQQDNQQQQNNSENSASFLRFTNAQHGTRHAAPLMNYVVNNQPHLVRMAYALPASALQFQGYRSGFVRVTNSGADRNGSANTVQGTGQGAGGPGNGNGPGQGAGQGLGADAHVGASVNTGDTSAGVSVNIGIGSGQSSGNSCITGQFTPLTSQPDNSIFSHSEQVAQNGNPEDLHVGDQIDLENGDYSSSQGNQGSQGNSGDQHHSQRESRQHLAQSRSLIGLIRAGHLPASVNSTGFSRLQLSIPSSGLLRVDQQGNGNQNQGNDNNQNQGNDNNQGNQQDGGDPYTTINNCSAAGNHSCEYSIVPVVDSATPGPHGKQTIVGFACLHVLSAVNGTINATLSMGCISNSSASVNMASSSSSSSSSSTQTSYGVVSPPRLAQ</sequence>
<feature type="compositionally biased region" description="Low complexity" evidence="1">
    <location>
        <begin position="212"/>
        <end position="256"/>
    </location>
</feature>
<feature type="transmembrane region" description="Helical" evidence="2">
    <location>
        <begin position="21"/>
        <end position="42"/>
    </location>
</feature>
<keyword evidence="2" id="KW-1133">Transmembrane helix</keyword>
<organism evidence="4">
    <name type="scientific">mine drainage metagenome</name>
    <dbReference type="NCBI Taxonomy" id="410659"/>
    <lineage>
        <taxon>unclassified sequences</taxon>
        <taxon>metagenomes</taxon>
        <taxon>ecological metagenomes</taxon>
    </lineage>
</organism>
<proteinExistence type="predicted"/>
<evidence type="ECO:0000313" key="4">
    <source>
        <dbReference type="EMBL" id="VAY87735.1"/>
    </source>
</evidence>
<feature type="region of interest" description="Disordered" evidence="1">
    <location>
        <begin position="600"/>
        <end position="627"/>
    </location>
</feature>
<feature type="region of interest" description="Disordered" evidence="1">
    <location>
        <begin position="408"/>
        <end position="460"/>
    </location>
</feature>
<gene>
    <name evidence="4" type="ORF">CARN8_2370001</name>
</gene>
<feature type="compositionally biased region" description="Basic and acidic residues" evidence="1">
    <location>
        <begin position="447"/>
        <end position="457"/>
    </location>
</feature>
<feature type="domain" description="Putative Flp pilus-assembly TadG-like N-terminal" evidence="3">
    <location>
        <begin position="21"/>
        <end position="66"/>
    </location>
</feature>
<evidence type="ECO:0000259" key="3">
    <source>
        <dbReference type="Pfam" id="PF13400"/>
    </source>
</evidence>
<dbReference type="Pfam" id="PF13400">
    <property type="entry name" value="Tad"/>
    <property type="match status" value="1"/>
</dbReference>
<feature type="region of interest" description="Disordered" evidence="1">
    <location>
        <begin position="191"/>
        <end position="258"/>
    </location>
</feature>
<feature type="region of interest" description="Disordered" evidence="1">
    <location>
        <begin position="318"/>
        <end position="360"/>
    </location>
</feature>
<feature type="compositionally biased region" description="Low complexity" evidence="1">
    <location>
        <begin position="430"/>
        <end position="446"/>
    </location>
</feature>
<dbReference type="InterPro" id="IPR028087">
    <property type="entry name" value="Tad_N"/>
</dbReference>
<keyword evidence="2" id="KW-0812">Transmembrane</keyword>
<evidence type="ECO:0000256" key="2">
    <source>
        <dbReference type="SAM" id="Phobius"/>
    </source>
</evidence>
<feature type="compositionally biased region" description="Gly residues" evidence="1">
    <location>
        <begin position="331"/>
        <end position="352"/>
    </location>
</feature>
<protein>
    <recommendedName>
        <fullName evidence="3">Putative Flp pilus-assembly TadG-like N-terminal domain-containing protein</fullName>
    </recommendedName>
</protein>
<feature type="region of interest" description="Disordered" evidence="1">
    <location>
        <begin position="496"/>
        <end position="536"/>
    </location>
</feature>